<dbReference type="CDD" id="cd00590">
    <property type="entry name" value="RRM_SF"/>
    <property type="match status" value="1"/>
</dbReference>
<evidence type="ECO:0000256" key="1">
    <source>
        <dbReference type="ARBA" id="ARBA00004448"/>
    </source>
</evidence>
<evidence type="ECO:0000256" key="8">
    <source>
        <dbReference type="PROSITE-ProRule" id="PRU00176"/>
    </source>
</evidence>
<keyword evidence="3 9" id="KW-0812">Transmembrane</keyword>
<dbReference type="CDD" id="cd18572">
    <property type="entry name" value="ABC_6TM_TAP"/>
    <property type="match status" value="1"/>
</dbReference>
<evidence type="ECO:0000256" key="4">
    <source>
        <dbReference type="ARBA" id="ARBA00022741"/>
    </source>
</evidence>
<evidence type="ECO:0000313" key="13">
    <source>
        <dbReference type="EMBL" id="KRY81495.1"/>
    </source>
</evidence>
<dbReference type="InterPro" id="IPR003593">
    <property type="entry name" value="AAA+_ATPase"/>
</dbReference>
<dbReference type="OrthoDB" id="6500128at2759"/>
<dbReference type="InterPro" id="IPR017871">
    <property type="entry name" value="ABC_transporter-like_CS"/>
</dbReference>
<comment type="caution">
    <text evidence="13">The sequence shown here is derived from an EMBL/GenBank/DDBJ whole genome shotgun (WGS) entry which is preliminary data.</text>
</comment>
<dbReference type="Pfam" id="PF00076">
    <property type="entry name" value="RRM_1"/>
    <property type="match status" value="1"/>
</dbReference>
<evidence type="ECO:0000313" key="14">
    <source>
        <dbReference type="Proteomes" id="UP000054995"/>
    </source>
</evidence>
<keyword evidence="8" id="KW-0694">RNA-binding</keyword>
<dbReference type="SMART" id="SM00382">
    <property type="entry name" value="AAA"/>
    <property type="match status" value="1"/>
</dbReference>
<dbReference type="AlphaFoldDB" id="A0A0V1F5Z8"/>
<feature type="transmembrane region" description="Helical" evidence="9">
    <location>
        <begin position="479"/>
        <end position="503"/>
    </location>
</feature>
<keyword evidence="5 13" id="KW-0067">ATP-binding</keyword>
<feature type="transmembrane region" description="Helical" evidence="9">
    <location>
        <begin position="817"/>
        <end position="841"/>
    </location>
</feature>
<dbReference type="PROSITE" id="PS00211">
    <property type="entry name" value="ABC_TRANSPORTER_1"/>
    <property type="match status" value="1"/>
</dbReference>
<dbReference type="SUPFAM" id="SSF52540">
    <property type="entry name" value="P-loop containing nucleoside triphosphate hydrolases"/>
    <property type="match status" value="1"/>
</dbReference>
<keyword evidence="7 9" id="KW-0472">Membrane</keyword>
<dbReference type="GO" id="GO:0005743">
    <property type="term" value="C:mitochondrial inner membrane"/>
    <property type="evidence" value="ECO:0007669"/>
    <property type="project" value="UniProtKB-SubCell"/>
</dbReference>
<dbReference type="SUPFAM" id="SSF90123">
    <property type="entry name" value="ABC transporter transmembrane region"/>
    <property type="match status" value="1"/>
</dbReference>
<comment type="subcellular location">
    <subcellularLocation>
        <location evidence="1">Mitochondrion inner membrane</location>
        <topology evidence="1">Multi-pass membrane protein</topology>
    </subcellularLocation>
</comment>
<keyword evidence="6 9" id="KW-1133">Transmembrane helix</keyword>
<evidence type="ECO:0000256" key="6">
    <source>
        <dbReference type="ARBA" id="ARBA00022989"/>
    </source>
</evidence>
<dbReference type="InterPro" id="IPR011527">
    <property type="entry name" value="ABC1_TM_dom"/>
</dbReference>
<dbReference type="InterPro" id="IPR027417">
    <property type="entry name" value="P-loop_NTPase"/>
</dbReference>
<dbReference type="InterPro" id="IPR036640">
    <property type="entry name" value="ABC1_TM_sf"/>
</dbReference>
<reference evidence="13 14" key="1">
    <citation type="submission" date="2015-01" db="EMBL/GenBank/DDBJ databases">
        <title>Evolution of Trichinella species and genotypes.</title>
        <authorList>
            <person name="Korhonen P.K."/>
            <person name="Edoardo P."/>
            <person name="Giuseppe L.R."/>
            <person name="Gasser R.B."/>
        </authorList>
    </citation>
    <scope>NUCLEOTIDE SEQUENCE [LARGE SCALE GENOMIC DNA]</scope>
    <source>
        <strain evidence="13">ISS470</strain>
    </source>
</reference>
<evidence type="ECO:0000256" key="5">
    <source>
        <dbReference type="ARBA" id="ARBA00022840"/>
    </source>
</evidence>
<dbReference type="InterPro" id="IPR003439">
    <property type="entry name" value="ABC_transporter-like_ATP-bd"/>
</dbReference>
<dbReference type="PANTHER" id="PTHR43394:SF19">
    <property type="entry name" value="ABC TRANSPORTER B FAMILY"/>
    <property type="match status" value="1"/>
</dbReference>
<dbReference type="EMBL" id="JYDT01000223">
    <property type="protein sequence ID" value="KRY81495.1"/>
    <property type="molecule type" value="Genomic_DNA"/>
</dbReference>
<dbReference type="FunFam" id="3.40.50.300:FF:000403">
    <property type="entry name" value="ATP-binding cassette sub-family B member 8, mitochondrial"/>
    <property type="match status" value="1"/>
</dbReference>
<dbReference type="SUPFAM" id="SSF54928">
    <property type="entry name" value="RNA-binding domain, RBD"/>
    <property type="match status" value="1"/>
</dbReference>
<proteinExistence type="predicted"/>
<dbReference type="InterPro" id="IPR012677">
    <property type="entry name" value="Nucleotide-bd_a/b_plait_sf"/>
</dbReference>
<protein>
    <submittedName>
        <fullName evidence="13">ATP-binding cassette sub-family B member 9</fullName>
    </submittedName>
</protein>
<dbReference type="GO" id="GO:0003723">
    <property type="term" value="F:RNA binding"/>
    <property type="evidence" value="ECO:0007669"/>
    <property type="project" value="UniProtKB-UniRule"/>
</dbReference>
<dbReference type="PANTHER" id="PTHR43394">
    <property type="entry name" value="ATP-DEPENDENT PERMEASE MDL1, MITOCHONDRIAL"/>
    <property type="match status" value="1"/>
</dbReference>
<keyword evidence="4" id="KW-0547">Nucleotide-binding</keyword>
<feature type="transmembrane region" description="Helical" evidence="9">
    <location>
        <begin position="586"/>
        <end position="610"/>
    </location>
</feature>
<accession>A0A0V1F5Z8</accession>
<keyword evidence="14" id="KW-1185">Reference proteome</keyword>
<dbReference type="InterPro" id="IPR000504">
    <property type="entry name" value="RRM_dom"/>
</dbReference>
<dbReference type="Gene3D" id="3.30.70.330">
    <property type="match status" value="1"/>
</dbReference>
<dbReference type="Pfam" id="PF00664">
    <property type="entry name" value="ABC_membrane"/>
    <property type="match status" value="1"/>
</dbReference>
<feature type="domain" description="RRM" evidence="10">
    <location>
        <begin position="102"/>
        <end position="190"/>
    </location>
</feature>
<dbReference type="PROSITE" id="PS50102">
    <property type="entry name" value="RRM"/>
    <property type="match status" value="1"/>
</dbReference>
<dbReference type="SMART" id="SM00360">
    <property type="entry name" value="RRM"/>
    <property type="match status" value="1"/>
</dbReference>
<feature type="transmembrane region" description="Helical" evidence="9">
    <location>
        <begin position="362"/>
        <end position="381"/>
    </location>
</feature>
<feature type="transmembrane region" description="Helical" evidence="9">
    <location>
        <begin position="446"/>
        <end position="467"/>
    </location>
</feature>
<evidence type="ECO:0000256" key="3">
    <source>
        <dbReference type="ARBA" id="ARBA00022692"/>
    </source>
</evidence>
<feature type="domain" description="ABC transporter" evidence="11">
    <location>
        <begin position="937"/>
        <end position="1175"/>
    </location>
</feature>
<feature type="transmembrane region" description="Helical" evidence="9">
    <location>
        <begin position="401"/>
        <end position="434"/>
    </location>
</feature>
<dbReference type="InterPro" id="IPR039421">
    <property type="entry name" value="Type_1_exporter"/>
</dbReference>
<feature type="transmembrane region" description="Helical" evidence="9">
    <location>
        <begin position="717"/>
        <end position="737"/>
    </location>
</feature>
<dbReference type="Gene3D" id="3.40.50.300">
    <property type="entry name" value="P-loop containing nucleotide triphosphate hydrolases"/>
    <property type="match status" value="1"/>
</dbReference>
<evidence type="ECO:0000259" key="10">
    <source>
        <dbReference type="PROSITE" id="PS50102"/>
    </source>
</evidence>
<evidence type="ECO:0000256" key="2">
    <source>
        <dbReference type="ARBA" id="ARBA00022448"/>
    </source>
</evidence>
<organism evidence="13 14">
    <name type="scientific">Trichinella pseudospiralis</name>
    <name type="common">Parasitic roundworm</name>
    <dbReference type="NCBI Taxonomy" id="6337"/>
    <lineage>
        <taxon>Eukaryota</taxon>
        <taxon>Metazoa</taxon>
        <taxon>Ecdysozoa</taxon>
        <taxon>Nematoda</taxon>
        <taxon>Enoplea</taxon>
        <taxon>Dorylaimia</taxon>
        <taxon>Trichinellida</taxon>
        <taxon>Trichinellidae</taxon>
        <taxon>Trichinella</taxon>
    </lineage>
</organism>
<gene>
    <name evidence="13" type="primary">ABCB9</name>
    <name evidence="13" type="ORF">T4D_15679</name>
</gene>
<dbReference type="PROSITE" id="PS50929">
    <property type="entry name" value="ABC_TM1F"/>
    <property type="match status" value="1"/>
</dbReference>
<dbReference type="PROSITE" id="PS50893">
    <property type="entry name" value="ABC_TRANSPORTER_2"/>
    <property type="match status" value="1"/>
</dbReference>
<evidence type="ECO:0000256" key="9">
    <source>
        <dbReference type="SAM" id="Phobius"/>
    </source>
</evidence>
<feature type="transmembrane region" description="Helical" evidence="9">
    <location>
        <begin position="878"/>
        <end position="902"/>
    </location>
</feature>
<dbReference type="InterPro" id="IPR035979">
    <property type="entry name" value="RBD_domain_sf"/>
</dbReference>
<feature type="transmembrane region" description="Helical" evidence="9">
    <location>
        <begin position="630"/>
        <end position="656"/>
    </location>
</feature>
<name>A0A0V1F5Z8_TRIPS</name>
<evidence type="ECO:0000259" key="12">
    <source>
        <dbReference type="PROSITE" id="PS50929"/>
    </source>
</evidence>
<feature type="domain" description="ABC transmembrane type-1" evidence="12">
    <location>
        <begin position="590"/>
        <end position="870"/>
    </location>
</feature>
<dbReference type="GO" id="GO:0005524">
    <property type="term" value="F:ATP binding"/>
    <property type="evidence" value="ECO:0007669"/>
    <property type="project" value="UniProtKB-KW"/>
</dbReference>
<dbReference type="GO" id="GO:0015421">
    <property type="term" value="F:ABC-type oligopeptide transporter activity"/>
    <property type="evidence" value="ECO:0007669"/>
    <property type="project" value="TreeGrafter"/>
</dbReference>
<keyword evidence="2" id="KW-0813">Transport</keyword>
<evidence type="ECO:0000256" key="7">
    <source>
        <dbReference type="ARBA" id="ARBA00023136"/>
    </source>
</evidence>
<dbReference type="Proteomes" id="UP000054995">
    <property type="component" value="Unassembled WGS sequence"/>
</dbReference>
<evidence type="ECO:0000259" key="11">
    <source>
        <dbReference type="PROSITE" id="PS50893"/>
    </source>
</evidence>
<dbReference type="Pfam" id="PF00005">
    <property type="entry name" value="ABC_tran"/>
    <property type="match status" value="1"/>
</dbReference>
<dbReference type="GO" id="GO:0016887">
    <property type="term" value="F:ATP hydrolysis activity"/>
    <property type="evidence" value="ECO:0007669"/>
    <property type="project" value="InterPro"/>
</dbReference>
<sequence length="1184" mass="134253">MCRKRTRSICAAIIRKVESLVTVKCKDLDIDFQDKCKYFAIVIQSAELSLDDVMKIAVEDFDGEYIRLETVQQLIRNSKLLELFDNDGMIRRSSSAPSPIDCTIFVDNLPGNITEAYLRSAFKRCGDVLDVYFPYCKQSLYCKKRFAFVQFTSCEAVSKACRTEVKNEQSFNAKAENSANPKIHCPVAKAAAASEMQMQKFFLVKHQRKRRRRKCKVISKSCDLPKDWEIYSWKQWYDLKMIYRNIRLQNFFLFKWTLKGQKYIINQYQEQESTYKQEQDDRKKLRGKEKAVNDQLWINELCIVCLLDSVKMSPHVKMQRSCWMLLQISILFIGSLSDFEIFRVSILLFGVSESWRRRSMEIRLATVWILFCGFTLVDWLITGFACYKADGRLSSRGLRDALLAFSFQTSLVDFVAMPAGRFSMLLGGLVGVTVNRKGGPLRVRRASTIFVSVAVLMMIHSPLKLLAVTEPEHISIRWAWFWVLFVWNLTAALLFAAFVVGLLGRVTVARRPSTVRGKSTKRYRGTGIEDGDLPTLVKPSVEGADTGDQASVHLDTSIIKQTYENLRIRESSVSILRLLSYCKAEWLWYALGFLFLLLYSLCRIFIPYYTGKVIFDIIAWNSYETLMKSVMYMTLLSLASSIFAGFRAGCLEYGYVKVNLSIRRDLFCALLKQEVGFFDVNSTVFDCVLFLRLGVIMSRLSSDCQSMSDYVSLNLNIFLRNLVMLIGSLIVMANLSWRLTMMNFVAFPLIVLVSKVFGGRYENLSQNAQDSLANVCDVAEEVLSNIRTVKSFANEDGEVRRFQSKVQIITNIYKKKAIAVFGYTLLNELFSMIILVAVLWYGGHLVMVKKISSENLIPYLLYQLQLGEALIVRDGEKMFIFIIIVLMLVSFVQSISGVYAGLRQAVGASKKVFELIDRKPEIVNAGKLTSANVRGLVEFRNVSFSYPSRPHQKVLTNVSFKLNPGEMVALVGPSGGGKSSCIALLEHFYEPSSGQVLLDGVPVQEYDHKFFHKKVSLVSQEPVLFARSIRENISYGLEADEVSTAEIIRSAEQANASHFITLFADSFNTNVGEKGIQLSGGQKQRLAIARSLVRCPTVLLLDEATSALDAESEFLVQQAIYRNLAGHTVLLIAHRLSTVEKADRIIVIDAGRIVQQGSHEQLLSEDGLYKNLIHRQLHGDEPKQ</sequence>
<dbReference type="Gene3D" id="1.20.1560.10">
    <property type="entry name" value="ABC transporter type 1, transmembrane domain"/>
    <property type="match status" value="1"/>
</dbReference>